<dbReference type="Proteomes" id="UP001424532">
    <property type="component" value="Unassembled WGS sequence"/>
</dbReference>
<name>A0ABV0DBT2_9PSED</name>
<accession>A0ABV0DBT2</accession>
<dbReference type="RefSeq" id="WP_258705065.1">
    <property type="nucleotide sequence ID" value="NZ_CP087165.1"/>
</dbReference>
<evidence type="ECO:0008006" key="3">
    <source>
        <dbReference type="Google" id="ProtNLM"/>
    </source>
</evidence>
<protein>
    <recommendedName>
        <fullName evidence="3">DUF3077 domain-containing protein</fullName>
    </recommendedName>
</protein>
<evidence type="ECO:0000313" key="2">
    <source>
        <dbReference type="Proteomes" id="UP001424532"/>
    </source>
</evidence>
<keyword evidence="2" id="KW-1185">Reference proteome</keyword>
<evidence type="ECO:0000313" key="1">
    <source>
        <dbReference type="EMBL" id="MEN8639215.1"/>
    </source>
</evidence>
<sequence>MKKIVPDPPYPIPFITIINDLTAEQAMAHAATLMDTLVDTVHAYADCPPELRSDILLDNASVLTQLVIALINHAKSKRAAHER</sequence>
<dbReference type="EMBL" id="JBDLYL010000005">
    <property type="protein sequence ID" value="MEN8639215.1"/>
    <property type="molecule type" value="Genomic_DNA"/>
</dbReference>
<proteinExistence type="predicted"/>
<comment type="caution">
    <text evidence="1">The sequence shown here is derived from an EMBL/GenBank/DDBJ whole genome shotgun (WGS) entry which is preliminary data.</text>
</comment>
<organism evidence="1 2">
    <name type="scientific">Pseudomonas sichuanensis</name>
    <dbReference type="NCBI Taxonomy" id="2213015"/>
    <lineage>
        <taxon>Bacteria</taxon>
        <taxon>Pseudomonadati</taxon>
        <taxon>Pseudomonadota</taxon>
        <taxon>Gammaproteobacteria</taxon>
        <taxon>Pseudomonadales</taxon>
        <taxon>Pseudomonadaceae</taxon>
        <taxon>Pseudomonas</taxon>
    </lineage>
</organism>
<reference evidence="1 2" key="1">
    <citation type="submission" date="2024-05" db="EMBL/GenBank/DDBJ databases">
        <title>Sequence of Lycoming College course isolates.</title>
        <authorList>
            <person name="Reigle C.A."/>
            <person name="Newman J.D."/>
        </authorList>
    </citation>
    <scope>NUCLEOTIDE SEQUENCE [LARGE SCALE GENOMIC DNA]</scope>
    <source>
        <strain evidence="1 2">CAR-09</strain>
    </source>
</reference>
<gene>
    <name evidence="1" type="ORF">ABFE88_06090</name>
</gene>